<dbReference type="PATRIC" id="fig|123899.6.peg.3106"/>
<evidence type="ECO:0000313" key="2">
    <source>
        <dbReference type="Proteomes" id="UP000076825"/>
    </source>
</evidence>
<sequence length="113" mass="12987">MIDHLFERQYDRQAYNCLHLAGEAWELLTGDSALLAVTESDFQAGRMARVFRTYRRQAGATVAPSIVLMDTLAGEAHIGVCWRRRLLHINESGVQFLPIEALTVMYRNMRFWA</sequence>
<gene>
    <name evidence="1" type="ORF">SAMEA3906487_03112</name>
</gene>
<accession>A0A157QBY8</accession>
<protein>
    <submittedName>
        <fullName evidence="1">Uncharacterized protein</fullName>
    </submittedName>
</protein>
<dbReference type="Proteomes" id="UP000076825">
    <property type="component" value="Chromosome 1"/>
</dbReference>
<dbReference type="EMBL" id="LT546645">
    <property type="protein sequence ID" value="SAI72244.1"/>
    <property type="molecule type" value="Genomic_DNA"/>
</dbReference>
<proteinExistence type="predicted"/>
<dbReference type="AlphaFoldDB" id="A0A157QBY8"/>
<dbReference type="OrthoDB" id="8636953at2"/>
<evidence type="ECO:0000313" key="1">
    <source>
        <dbReference type="EMBL" id="SAI72244.1"/>
    </source>
</evidence>
<keyword evidence="2" id="KW-1185">Reference proteome</keyword>
<organism evidence="1 2">
    <name type="scientific">Bordetella trematum</name>
    <dbReference type="NCBI Taxonomy" id="123899"/>
    <lineage>
        <taxon>Bacteria</taxon>
        <taxon>Pseudomonadati</taxon>
        <taxon>Pseudomonadota</taxon>
        <taxon>Betaproteobacteria</taxon>
        <taxon>Burkholderiales</taxon>
        <taxon>Alcaligenaceae</taxon>
        <taxon>Bordetella</taxon>
    </lineage>
</organism>
<reference evidence="1 2" key="1">
    <citation type="submission" date="2016-04" db="EMBL/GenBank/DDBJ databases">
        <authorList>
            <consortium name="Pathogen Informatics"/>
        </authorList>
    </citation>
    <scope>NUCLEOTIDE SEQUENCE [LARGE SCALE GENOMIC DNA]</scope>
    <source>
        <strain evidence="1 2">H044680328</strain>
    </source>
</reference>
<dbReference type="RefSeq" id="WP_063492221.1">
    <property type="nucleotide sequence ID" value="NZ_CP016340.1"/>
</dbReference>
<name>A0A157QBY8_9BORD</name>
<dbReference type="KEGG" id="btrm:SAMEA390648703112"/>
<dbReference type="GeneID" id="56589645"/>
<dbReference type="STRING" id="123899.SAMEA3906487_03112"/>